<evidence type="ECO:0000313" key="1">
    <source>
        <dbReference type="EMBL" id="MBB6349508.1"/>
    </source>
</evidence>
<dbReference type="EMBL" id="JACHJB010000002">
    <property type="protein sequence ID" value="MBB6349508.1"/>
    <property type="molecule type" value="Genomic_DNA"/>
</dbReference>
<dbReference type="Proteomes" id="UP000583800">
    <property type="component" value="Unassembled WGS sequence"/>
</dbReference>
<proteinExistence type="predicted"/>
<keyword evidence="2" id="KW-1185">Reference proteome</keyword>
<dbReference type="RefSeq" id="WP_185087065.1">
    <property type="nucleotide sequence ID" value="NZ_JACHJB010000002.1"/>
</dbReference>
<dbReference type="AlphaFoldDB" id="A0A7X0C7D8"/>
<sequence length="85" mass="9953">MRKLAEHLARHGDRRMFIGRGHLRRLPHRHGISFRRTRAWKTSFDAKLDRIEEVTGRFPNRCFAFDQFGLLSIRPVQGAGWADPA</sequence>
<organism evidence="1 2">
    <name type="scientific">Nonomuraea muscovyensis</name>
    <dbReference type="NCBI Taxonomy" id="1124761"/>
    <lineage>
        <taxon>Bacteria</taxon>
        <taxon>Bacillati</taxon>
        <taxon>Actinomycetota</taxon>
        <taxon>Actinomycetes</taxon>
        <taxon>Streptosporangiales</taxon>
        <taxon>Streptosporangiaceae</taxon>
        <taxon>Nonomuraea</taxon>
    </lineage>
</organism>
<gene>
    <name evidence="1" type="ORF">FHU36_006053</name>
</gene>
<name>A0A7X0C7D8_9ACTN</name>
<reference evidence="1 2" key="1">
    <citation type="submission" date="2020-08" db="EMBL/GenBank/DDBJ databases">
        <title>Sequencing the genomes of 1000 actinobacteria strains.</title>
        <authorList>
            <person name="Klenk H.-P."/>
        </authorList>
    </citation>
    <scope>NUCLEOTIDE SEQUENCE [LARGE SCALE GENOMIC DNA]</scope>
    <source>
        <strain evidence="1 2">DSM 45913</strain>
    </source>
</reference>
<accession>A0A7X0C7D8</accession>
<protein>
    <submittedName>
        <fullName evidence="1">Uncharacterized protein</fullName>
    </submittedName>
</protein>
<evidence type="ECO:0000313" key="2">
    <source>
        <dbReference type="Proteomes" id="UP000583800"/>
    </source>
</evidence>
<comment type="caution">
    <text evidence="1">The sequence shown here is derived from an EMBL/GenBank/DDBJ whole genome shotgun (WGS) entry which is preliminary data.</text>
</comment>